<dbReference type="EMBL" id="QICL01000022">
    <property type="protein sequence ID" value="PXV62090.1"/>
    <property type="molecule type" value="Genomic_DNA"/>
</dbReference>
<gene>
    <name evidence="1" type="ORF">CLV62_12245</name>
</gene>
<organism evidence="1 2">
    <name type="scientific">Dysgonomonas alginatilytica</name>
    <dbReference type="NCBI Taxonomy" id="1605892"/>
    <lineage>
        <taxon>Bacteria</taxon>
        <taxon>Pseudomonadati</taxon>
        <taxon>Bacteroidota</taxon>
        <taxon>Bacteroidia</taxon>
        <taxon>Bacteroidales</taxon>
        <taxon>Dysgonomonadaceae</taxon>
        <taxon>Dysgonomonas</taxon>
    </lineage>
</organism>
<keyword evidence="2" id="KW-1185">Reference proteome</keyword>
<evidence type="ECO:0000313" key="2">
    <source>
        <dbReference type="Proteomes" id="UP000247973"/>
    </source>
</evidence>
<name>A0A2V3PMI8_9BACT</name>
<dbReference type="Proteomes" id="UP000247973">
    <property type="component" value="Unassembled WGS sequence"/>
</dbReference>
<dbReference type="OrthoDB" id="997002at2"/>
<proteinExistence type="predicted"/>
<comment type="caution">
    <text evidence="1">The sequence shown here is derived from an EMBL/GenBank/DDBJ whole genome shotgun (WGS) entry which is preliminary data.</text>
</comment>
<accession>A0A2V3PMI8</accession>
<evidence type="ECO:0000313" key="1">
    <source>
        <dbReference type="EMBL" id="PXV62090.1"/>
    </source>
</evidence>
<sequence>MKKILYLSILLLQIVCSPLYSQIGVYNDSPDGSAILDIQSAGNNQGLLIPQLTTVQKTAIIKPATSLLVYDTDKRCISQNIGSETVPVWTCLTLFNRKFFYMPSINITTSTLGTYTKDLYAQYKTEYATPMYKSTGAPTTIPHFTSPTDLQYYVTYYDASRITINSINANGIMSYTTIKKANYDDYINIVFVVK</sequence>
<protein>
    <submittedName>
        <fullName evidence="1">Uncharacterized protein</fullName>
    </submittedName>
</protein>
<dbReference type="RefSeq" id="WP_110311638.1">
    <property type="nucleotide sequence ID" value="NZ_QICL01000022.1"/>
</dbReference>
<dbReference type="AlphaFoldDB" id="A0A2V3PMI8"/>
<reference evidence="1 2" key="1">
    <citation type="submission" date="2018-03" db="EMBL/GenBank/DDBJ databases">
        <title>Genomic Encyclopedia of Archaeal and Bacterial Type Strains, Phase II (KMG-II): from individual species to whole genera.</title>
        <authorList>
            <person name="Goeker M."/>
        </authorList>
    </citation>
    <scope>NUCLEOTIDE SEQUENCE [LARGE SCALE GENOMIC DNA]</scope>
    <source>
        <strain evidence="1 2">DSM 100214</strain>
    </source>
</reference>